<keyword evidence="4" id="KW-1185">Reference proteome</keyword>
<gene>
    <name evidence="3" type="ORF">JT25_006135</name>
</gene>
<evidence type="ECO:0000256" key="2">
    <source>
        <dbReference type="SAM" id="SignalP"/>
    </source>
</evidence>
<feature type="chain" id="PRO_5007797774" evidence="2">
    <location>
        <begin position="20"/>
        <end position="191"/>
    </location>
</feature>
<sequence>MQLLFMRVSALIAALLAIAGCAEVDSSVREHFPTVYNTPVVHSDIDELLDFGNNLANMNTASRTETCRSLVKRQKDEPEIGVLLHLLVGRLLSDACGDIPRILDEIAGIPPSSLGDERMRHLVAIHSEALKRVNSTSKKLGSLERKQKTVQNVLETKDAAGSKKEESRLLREKLEAIRSMEKQLDETSEGK</sequence>
<dbReference type="RefSeq" id="WP_036274289.1">
    <property type="nucleotide sequence ID" value="NZ_CP014476.1"/>
</dbReference>
<evidence type="ECO:0000313" key="3">
    <source>
        <dbReference type="EMBL" id="AMK76075.1"/>
    </source>
</evidence>
<feature type="signal peptide" evidence="2">
    <location>
        <begin position="1"/>
        <end position="19"/>
    </location>
</feature>
<feature type="coiled-coil region" evidence="1">
    <location>
        <begin position="163"/>
        <end position="190"/>
    </location>
</feature>
<dbReference type="Proteomes" id="UP000030512">
    <property type="component" value="Chromosome"/>
</dbReference>
<proteinExistence type="predicted"/>
<evidence type="ECO:0000313" key="4">
    <source>
        <dbReference type="Proteomes" id="UP000030512"/>
    </source>
</evidence>
<dbReference type="KEGG" id="mdn:JT25_006135"/>
<protein>
    <submittedName>
        <fullName evidence="3">Uncharacterized protein</fullName>
    </submittedName>
</protein>
<keyword evidence="1" id="KW-0175">Coiled coil</keyword>
<dbReference type="AlphaFoldDB" id="A0A126T1W5"/>
<accession>A0A126T1W5</accession>
<dbReference type="PROSITE" id="PS51257">
    <property type="entry name" value="PROKAR_LIPOPROTEIN"/>
    <property type="match status" value="1"/>
</dbReference>
<dbReference type="OrthoDB" id="5572910at2"/>
<evidence type="ECO:0000256" key="1">
    <source>
        <dbReference type="SAM" id="Coils"/>
    </source>
</evidence>
<reference evidence="3 4" key="1">
    <citation type="journal article" date="2015" name="Environ. Microbiol.">
        <title>Methane oxidation coupled to nitrate reduction under hypoxia by the Gammaproteobacterium Methylomonas denitrificans, sp. nov. type strain FJG1.</title>
        <authorList>
            <person name="Kits K.D."/>
            <person name="Klotz M.G."/>
            <person name="Stein L.Y."/>
        </authorList>
    </citation>
    <scope>NUCLEOTIDE SEQUENCE [LARGE SCALE GENOMIC DNA]</scope>
    <source>
        <strain evidence="3 4">FJG1</strain>
    </source>
</reference>
<name>A0A126T1W5_9GAMM</name>
<dbReference type="STRING" id="1538553.JT25_006135"/>
<keyword evidence="2" id="KW-0732">Signal</keyword>
<organism evidence="3 4">
    <name type="scientific">Methylomonas denitrificans</name>
    <dbReference type="NCBI Taxonomy" id="1538553"/>
    <lineage>
        <taxon>Bacteria</taxon>
        <taxon>Pseudomonadati</taxon>
        <taxon>Pseudomonadota</taxon>
        <taxon>Gammaproteobacteria</taxon>
        <taxon>Methylococcales</taxon>
        <taxon>Methylococcaceae</taxon>
        <taxon>Methylomonas</taxon>
    </lineage>
</organism>
<dbReference type="EMBL" id="CP014476">
    <property type="protein sequence ID" value="AMK76075.1"/>
    <property type="molecule type" value="Genomic_DNA"/>
</dbReference>